<dbReference type="Gene3D" id="2.60.40.4070">
    <property type="match status" value="1"/>
</dbReference>
<evidence type="ECO:0000259" key="1">
    <source>
        <dbReference type="Pfam" id="PF13860"/>
    </source>
</evidence>
<reference evidence="2 3" key="1">
    <citation type="journal article" date="2019" name="Nat. Microbiol.">
        <title>Mediterranean grassland soil C-N compound turnover is dependent on rainfall and depth, and is mediated by genomically divergent microorganisms.</title>
        <authorList>
            <person name="Diamond S."/>
            <person name="Andeer P.F."/>
            <person name="Li Z."/>
            <person name="Crits-Christoph A."/>
            <person name="Burstein D."/>
            <person name="Anantharaman K."/>
            <person name="Lane K.R."/>
            <person name="Thomas B.C."/>
            <person name="Pan C."/>
            <person name="Northen T.R."/>
            <person name="Banfield J.F."/>
        </authorList>
    </citation>
    <scope>NUCLEOTIDE SEQUENCE [LARGE SCALE GENOMIC DNA]</scope>
    <source>
        <strain evidence="2">WS_7</strain>
    </source>
</reference>
<dbReference type="AlphaFoldDB" id="A0A538TC08"/>
<dbReference type="Proteomes" id="UP000317366">
    <property type="component" value="Unassembled WGS sequence"/>
</dbReference>
<gene>
    <name evidence="2" type="ORF">E6K77_11030</name>
</gene>
<organism evidence="2 3">
    <name type="scientific">Eiseniibacteriota bacterium</name>
    <dbReference type="NCBI Taxonomy" id="2212470"/>
    <lineage>
        <taxon>Bacteria</taxon>
        <taxon>Candidatus Eiseniibacteriota</taxon>
    </lineage>
</organism>
<sequence length="69" mass="7380">VTLRVYSQTGNLVLKKEFPSGSQGGQLGLNQFVWDGKNGKGELVSSGGYVVMIEAQGTGVIRRKIAVVR</sequence>
<accession>A0A538TC08</accession>
<dbReference type="EMBL" id="VBOX01000110">
    <property type="protein sequence ID" value="TMQ61170.1"/>
    <property type="molecule type" value="Genomic_DNA"/>
</dbReference>
<evidence type="ECO:0000313" key="3">
    <source>
        <dbReference type="Proteomes" id="UP000317366"/>
    </source>
</evidence>
<feature type="domain" description="FlgD/Vpr Ig-like" evidence="1">
    <location>
        <begin position="1"/>
        <end position="57"/>
    </location>
</feature>
<protein>
    <recommendedName>
        <fullName evidence="1">FlgD/Vpr Ig-like domain-containing protein</fullName>
    </recommendedName>
</protein>
<proteinExistence type="predicted"/>
<dbReference type="InterPro" id="IPR025965">
    <property type="entry name" value="FlgD/Vpr_Ig-like"/>
</dbReference>
<name>A0A538TC08_UNCEI</name>
<feature type="non-terminal residue" evidence="2">
    <location>
        <position position="1"/>
    </location>
</feature>
<evidence type="ECO:0000313" key="2">
    <source>
        <dbReference type="EMBL" id="TMQ61170.1"/>
    </source>
</evidence>
<dbReference type="Pfam" id="PF13860">
    <property type="entry name" value="FlgD_ig"/>
    <property type="match status" value="1"/>
</dbReference>
<comment type="caution">
    <text evidence="2">The sequence shown here is derived from an EMBL/GenBank/DDBJ whole genome shotgun (WGS) entry which is preliminary data.</text>
</comment>